<dbReference type="PANTHER" id="PTHR43861:SF1">
    <property type="entry name" value="TRANS-ACONITATE 2-METHYLTRANSFERASE"/>
    <property type="match status" value="1"/>
</dbReference>
<keyword evidence="2" id="KW-0489">Methyltransferase</keyword>
<keyword evidence="2" id="KW-0808">Transferase</keyword>
<reference evidence="2 3" key="1">
    <citation type="submission" date="2016-10" db="EMBL/GenBank/DDBJ databases">
        <authorList>
            <person name="de Groot N.N."/>
        </authorList>
    </citation>
    <scope>NUCLEOTIDE SEQUENCE [LARGE SCALE GENOMIC DNA]</scope>
    <source>
        <strain evidence="2 3">DSM 45610</strain>
    </source>
</reference>
<name>A0A1H2VD15_9BACL</name>
<dbReference type="Proteomes" id="UP000198534">
    <property type="component" value="Unassembled WGS sequence"/>
</dbReference>
<dbReference type="GO" id="GO:0008757">
    <property type="term" value="F:S-adenosylmethionine-dependent methyltransferase activity"/>
    <property type="evidence" value="ECO:0007669"/>
    <property type="project" value="InterPro"/>
</dbReference>
<dbReference type="STRING" id="1048340.SAMN05444487_10555"/>
<dbReference type="RefSeq" id="WP_177167923.1">
    <property type="nucleotide sequence ID" value="NZ_FNNQ01000005.1"/>
</dbReference>
<dbReference type="EMBL" id="FNNQ01000005">
    <property type="protein sequence ID" value="SDW65779.1"/>
    <property type="molecule type" value="Genomic_DNA"/>
</dbReference>
<dbReference type="Gene3D" id="3.40.50.150">
    <property type="entry name" value="Vaccinia Virus protein VP39"/>
    <property type="match status" value="1"/>
</dbReference>
<dbReference type="CDD" id="cd02440">
    <property type="entry name" value="AdoMet_MTases"/>
    <property type="match status" value="1"/>
</dbReference>
<dbReference type="GO" id="GO:0032259">
    <property type="term" value="P:methylation"/>
    <property type="evidence" value="ECO:0007669"/>
    <property type="project" value="UniProtKB-KW"/>
</dbReference>
<dbReference type="AlphaFoldDB" id="A0A1H2VD15"/>
<protein>
    <submittedName>
        <fullName evidence="2">Ubiquinone/menaquinone biosynthesis C-methylase UbiE</fullName>
    </submittedName>
</protein>
<organism evidence="2 3">
    <name type="scientific">Marininema mesophilum</name>
    <dbReference type="NCBI Taxonomy" id="1048340"/>
    <lineage>
        <taxon>Bacteria</taxon>
        <taxon>Bacillati</taxon>
        <taxon>Bacillota</taxon>
        <taxon>Bacilli</taxon>
        <taxon>Bacillales</taxon>
        <taxon>Thermoactinomycetaceae</taxon>
        <taxon>Marininema</taxon>
    </lineage>
</organism>
<dbReference type="InterPro" id="IPR013216">
    <property type="entry name" value="Methyltransf_11"/>
</dbReference>
<evidence type="ECO:0000259" key="1">
    <source>
        <dbReference type="Pfam" id="PF08241"/>
    </source>
</evidence>
<dbReference type="InterPro" id="IPR029063">
    <property type="entry name" value="SAM-dependent_MTases_sf"/>
</dbReference>
<dbReference type="SUPFAM" id="SSF53335">
    <property type="entry name" value="S-adenosyl-L-methionine-dependent methyltransferases"/>
    <property type="match status" value="1"/>
</dbReference>
<proteinExistence type="predicted"/>
<gene>
    <name evidence="2" type="ORF">SAMN05444487_10555</name>
</gene>
<sequence length="240" mass="27951">MQLFNDHKALRNYMERRGRDDNPNKVLEGPVMSQLIGAVEGLDILDLGCGDAGVGRKMIQQGCRSYTGLEGAPRMAEKAREGLAGTRGQLVETDITEWDYPEDQFDLVISSLVFHYIEEMPQLLKKVYRTLKPGGRLIFSVEHPIVTSCFKGYGTEISQRHEDWRVDDYFYTGERVKHWLGNDVRIFHHTVEEWFLMVQKANFTVDSLRESCPEKRHFSSEKEYRRRMRVPLFLFLKGKK</sequence>
<keyword evidence="3" id="KW-1185">Reference proteome</keyword>
<keyword evidence="2" id="KW-0830">Ubiquinone</keyword>
<feature type="domain" description="Methyltransferase type 11" evidence="1">
    <location>
        <begin position="45"/>
        <end position="139"/>
    </location>
</feature>
<dbReference type="PANTHER" id="PTHR43861">
    <property type="entry name" value="TRANS-ACONITATE 2-METHYLTRANSFERASE-RELATED"/>
    <property type="match status" value="1"/>
</dbReference>
<dbReference type="Pfam" id="PF08241">
    <property type="entry name" value="Methyltransf_11"/>
    <property type="match status" value="1"/>
</dbReference>
<evidence type="ECO:0000313" key="2">
    <source>
        <dbReference type="EMBL" id="SDW65779.1"/>
    </source>
</evidence>
<accession>A0A1H2VD15</accession>
<evidence type="ECO:0000313" key="3">
    <source>
        <dbReference type="Proteomes" id="UP000198534"/>
    </source>
</evidence>